<dbReference type="PRINTS" id="PR00080">
    <property type="entry name" value="SDRFAMILY"/>
</dbReference>
<dbReference type="PANTHER" id="PTHR42760">
    <property type="entry name" value="SHORT-CHAIN DEHYDROGENASES/REDUCTASES FAMILY MEMBER"/>
    <property type="match status" value="1"/>
</dbReference>
<comment type="caution">
    <text evidence="3">The sequence shown here is derived from an EMBL/GenBank/DDBJ whole genome shotgun (WGS) entry which is preliminary data.</text>
</comment>
<protein>
    <submittedName>
        <fullName evidence="3">Glucose 1-dehydrogenase</fullName>
        <ecNumber evidence="3">1.1.1.47</ecNumber>
    </submittedName>
</protein>
<dbReference type="PRINTS" id="PR00081">
    <property type="entry name" value="GDHRDH"/>
</dbReference>
<accession>A0ABW9A140</accession>
<dbReference type="Proteomes" id="UP001629249">
    <property type="component" value="Unassembled WGS sequence"/>
</dbReference>
<sequence>MRLEGKVAIVTGGSRGIGRAIADRFSKEGALVTLIDRDKPSDALHEGQHFTQGDVSSPLLWEQVTGEILAKCRRIDVLVNNAGIIDHAKVHEIDLAQWERTIAVNQTAVMLGMRAVIPTMLPNHAGAIVNISSIWGSVAAAGAASYHATKAAVRNLTKNAAVTYANQGVRVNSIHPGLIRTPIVDLQEEEKTAWVIARTPMGHMGIPADIANGALFLASDEAAFVTGTELYIDGGYTAQ</sequence>
<dbReference type="GO" id="GO:0047936">
    <property type="term" value="F:glucose 1-dehydrogenase [NAD(P)+] activity"/>
    <property type="evidence" value="ECO:0007669"/>
    <property type="project" value="UniProtKB-EC"/>
</dbReference>
<evidence type="ECO:0000313" key="4">
    <source>
        <dbReference type="Proteomes" id="UP001629249"/>
    </source>
</evidence>
<reference evidence="3 4" key="1">
    <citation type="journal article" date="2024" name="Chem. Sci.">
        <title>Discovery of megapolipeptins by genome mining of a Burkholderiales bacteria collection.</title>
        <authorList>
            <person name="Paulo B.S."/>
            <person name="Recchia M.J.J."/>
            <person name="Lee S."/>
            <person name="Fergusson C.H."/>
            <person name="Romanowski S.B."/>
            <person name="Hernandez A."/>
            <person name="Krull N."/>
            <person name="Liu D.Y."/>
            <person name="Cavanagh H."/>
            <person name="Bos A."/>
            <person name="Gray C.A."/>
            <person name="Murphy B.T."/>
            <person name="Linington R.G."/>
            <person name="Eustaquio A.S."/>
        </authorList>
    </citation>
    <scope>NUCLEOTIDE SEQUENCE [LARGE SCALE GENOMIC DNA]</scope>
    <source>
        <strain evidence="3 4">RL16-012-BIC-B</strain>
    </source>
</reference>
<comment type="similarity">
    <text evidence="1">Belongs to the short-chain dehydrogenases/reductases (SDR) family.</text>
</comment>
<keyword evidence="4" id="KW-1185">Reference proteome</keyword>
<dbReference type="InterPro" id="IPR002347">
    <property type="entry name" value="SDR_fam"/>
</dbReference>
<gene>
    <name evidence="3" type="ORF">PQR66_36700</name>
</gene>
<dbReference type="SUPFAM" id="SSF51735">
    <property type="entry name" value="NAD(P)-binding Rossmann-fold domains"/>
    <property type="match status" value="1"/>
</dbReference>
<evidence type="ECO:0000256" key="2">
    <source>
        <dbReference type="ARBA" id="ARBA00023002"/>
    </source>
</evidence>
<organism evidence="3 4">
    <name type="scientific">Paraburkholderia agricolaris</name>
    <dbReference type="NCBI Taxonomy" id="2152888"/>
    <lineage>
        <taxon>Bacteria</taxon>
        <taxon>Pseudomonadati</taxon>
        <taxon>Pseudomonadota</taxon>
        <taxon>Betaproteobacteria</taxon>
        <taxon>Burkholderiales</taxon>
        <taxon>Burkholderiaceae</taxon>
        <taxon>Paraburkholderia</taxon>
    </lineage>
</organism>
<keyword evidence="2 3" id="KW-0560">Oxidoreductase</keyword>
<evidence type="ECO:0000256" key="1">
    <source>
        <dbReference type="ARBA" id="ARBA00006484"/>
    </source>
</evidence>
<dbReference type="Gene3D" id="3.40.50.720">
    <property type="entry name" value="NAD(P)-binding Rossmann-like Domain"/>
    <property type="match status" value="1"/>
</dbReference>
<name>A0ABW9A140_9BURK</name>
<dbReference type="EC" id="1.1.1.47" evidence="3"/>
<dbReference type="RefSeq" id="WP_408335152.1">
    <property type="nucleotide sequence ID" value="NZ_JAQQFH010000051.1"/>
</dbReference>
<proteinExistence type="inferred from homology"/>
<dbReference type="EMBL" id="JAQQFN010000044">
    <property type="protein sequence ID" value="MFL9888615.1"/>
    <property type="molecule type" value="Genomic_DNA"/>
</dbReference>
<dbReference type="Pfam" id="PF13561">
    <property type="entry name" value="adh_short_C2"/>
    <property type="match status" value="1"/>
</dbReference>
<dbReference type="InterPro" id="IPR036291">
    <property type="entry name" value="NAD(P)-bd_dom_sf"/>
</dbReference>
<dbReference type="PANTHER" id="PTHR42760:SF115">
    <property type="entry name" value="3-OXOACYL-[ACYL-CARRIER-PROTEIN] REDUCTASE FABG"/>
    <property type="match status" value="1"/>
</dbReference>
<evidence type="ECO:0000313" key="3">
    <source>
        <dbReference type="EMBL" id="MFL9888615.1"/>
    </source>
</evidence>
<dbReference type="NCBIfam" id="NF005559">
    <property type="entry name" value="PRK07231.1"/>
    <property type="match status" value="1"/>
</dbReference>